<evidence type="ECO:0000256" key="4">
    <source>
        <dbReference type="ARBA" id="ARBA00022448"/>
    </source>
</evidence>
<evidence type="ECO:0000256" key="7">
    <source>
        <dbReference type="ARBA" id="ARBA00023242"/>
    </source>
</evidence>
<dbReference type="GO" id="GO:0005049">
    <property type="term" value="F:nuclear export signal receptor activity"/>
    <property type="evidence" value="ECO:0007669"/>
    <property type="project" value="InterPro"/>
</dbReference>
<dbReference type="OMA" id="LFFSKHN"/>
<gene>
    <name evidence="8" type="ORF">PPRIM_AZ9-3.1.T0140449</name>
</gene>
<dbReference type="GO" id="GO:0005737">
    <property type="term" value="C:cytoplasm"/>
    <property type="evidence" value="ECO:0007669"/>
    <property type="project" value="UniProtKB-SubCell"/>
</dbReference>
<keyword evidence="9" id="KW-1185">Reference proteome</keyword>
<comment type="similarity">
    <text evidence="3">Belongs to the exportin family.</text>
</comment>
<dbReference type="EMBL" id="CAJJDM010000011">
    <property type="protein sequence ID" value="CAD8050343.1"/>
    <property type="molecule type" value="Genomic_DNA"/>
</dbReference>
<evidence type="ECO:0000256" key="1">
    <source>
        <dbReference type="ARBA" id="ARBA00004123"/>
    </source>
</evidence>
<keyword evidence="7" id="KW-0539">Nucleus</keyword>
<evidence type="ECO:0000256" key="2">
    <source>
        <dbReference type="ARBA" id="ARBA00004496"/>
    </source>
</evidence>
<protein>
    <submittedName>
        <fullName evidence="8">Uncharacterized protein</fullName>
    </submittedName>
</protein>
<evidence type="ECO:0000313" key="8">
    <source>
        <dbReference type="EMBL" id="CAD8050343.1"/>
    </source>
</evidence>
<keyword evidence="6" id="KW-0653">Protein transport</keyword>
<sequence>MNSTSALQQTIHNYCLQSYSAGDFAKNQQVLEQLRKFILDWNNLQLLKNIIEVDCKQETTFVIYTLLQKSIAAGCKFVNVLPTPQRKSQSYEEYESNERQHFTTIVTMHLEIVINYFSKGLQHQNYVQNTVLFALAFMLRKYWSEIIAPEQLVEKLINTFFYTQNVQILSLGCKLFENLLSCVRQYYYATGYLEFRKVMMGFQRQSLSTLLEQTHKLVQNQLKIGSFLYIYRLDKSYADSLISLLNSFFTFNFNLSFYEIDVDHDSKENLIINFPDSYFKILNDEKLNQEYFRAIIEFYTLDQAISIRILNIVQRIASARLTLFFSKHNFKKIVRRTLWEGLLFLLNNYELYLNNTNFSNEVCSFAIRLVSNFTLKKLRKFQDLFDQCVNQLNKINHLILNNQGIKLSSNSVFIKLQEVWHQFLFQINIYSSQYLQQFKLLQNSVNLSFKLLIHAFYNGNPFSEIPPNYPIKKIKKFLDKSFHLCIQVYQQNTVECLNVISDLLKNLPIIQVQTLQPQEQLITLQKFSALLCLISALVLSPAQVELLSGIDSQFQQSKPESHPQTRILLQAILDLIAFTNKIHIPADNYVCKLYHTSILIFIQTYISQTIENLYYEETQKIVISQSQLSISLGKDNSIQSNYLIVIESCLEKCFQIFTFHDPDLVEYSFIILQYTYEKLKRQLDRRFFRQSSISSMLKQFFLQMDLTCFNEVQYIKKRKQVYKLVSLVWVDDQLDDYVPALVDIYKQIKKSITNETNKINMLKYLWDMIGVVDELEVDSIYRVFLRIVFPDLSSLLSTDNTQIFVQDYDSSLGLTALLCSIFKNKNTRLSNENIQILLYQIYGKATTFFITSIDYLILQAQTSIQQGQLVKDQILKMAAKLLKVMGQVSSSKQINQGFFVIYQDSSYLNLFKKQLQLITVYKPLFLNLIKYKKYLFECLEGICSEHSETLAYRCGSDVYLDLLIISEGTLKEILNFKQLKGEEQINEEALQLSQIASILCNVMQFLIQEGVIGEQVDTDMIKKKTLDVYTTGKQVLTSIFSLAFTIIVAFPKILKFSSPNSDILFAISLFNPSEFQQQLVQLLQEYKNTLILPQQTLELISQGYQVLNNYLNSITKELFTKQIKLALEQVCSQEEF</sequence>
<evidence type="ECO:0000256" key="3">
    <source>
        <dbReference type="ARBA" id="ARBA00009466"/>
    </source>
</evidence>
<organism evidence="8 9">
    <name type="scientific">Paramecium primaurelia</name>
    <dbReference type="NCBI Taxonomy" id="5886"/>
    <lineage>
        <taxon>Eukaryota</taxon>
        <taxon>Sar</taxon>
        <taxon>Alveolata</taxon>
        <taxon>Ciliophora</taxon>
        <taxon>Intramacronucleata</taxon>
        <taxon>Oligohymenophorea</taxon>
        <taxon>Peniculida</taxon>
        <taxon>Parameciidae</taxon>
        <taxon>Paramecium</taxon>
    </lineage>
</organism>
<reference evidence="8" key="1">
    <citation type="submission" date="2021-01" db="EMBL/GenBank/DDBJ databases">
        <authorList>
            <consortium name="Genoscope - CEA"/>
            <person name="William W."/>
        </authorList>
    </citation>
    <scope>NUCLEOTIDE SEQUENCE</scope>
</reference>
<accession>A0A8S1K7N9</accession>
<evidence type="ECO:0000256" key="6">
    <source>
        <dbReference type="ARBA" id="ARBA00022927"/>
    </source>
</evidence>
<dbReference type="GO" id="GO:0005643">
    <property type="term" value="C:nuclear pore"/>
    <property type="evidence" value="ECO:0007669"/>
    <property type="project" value="TreeGrafter"/>
</dbReference>
<dbReference type="AlphaFoldDB" id="A0A8S1K7N9"/>
<comment type="caution">
    <text evidence="8">The sequence shown here is derived from an EMBL/GenBank/DDBJ whole genome shotgun (WGS) entry which is preliminary data.</text>
</comment>
<name>A0A8S1K7N9_PARPR</name>
<evidence type="ECO:0000256" key="5">
    <source>
        <dbReference type="ARBA" id="ARBA00022490"/>
    </source>
</evidence>
<dbReference type="PANTHER" id="PTHR12596">
    <property type="entry name" value="EXPORTIN 4,7-RELATED"/>
    <property type="match status" value="1"/>
</dbReference>
<dbReference type="InterPro" id="IPR044189">
    <property type="entry name" value="XPO4/7-like"/>
</dbReference>
<dbReference type="Proteomes" id="UP000688137">
    <property type="component" value="Unassembled WGS sequence"/>
</dbReference>
<dbReference type="PANTHER" id="PTHR12596:SF2">
    <property type="entry name" value="EXPORTIN-7 ISOFORM X1"/>
    <property type="match status" value="1"/>
</dbReference>
<dbReference type="GO" id="GO:0006611">
    <property type="term" value="P:protein export from nucleus"/>
    <property type="evidence" value="ECO:0007669"/>
    <property type="project" value="TreeGrafter"/>
</dbReference>
<keyword evidence="4" id="KW-0813">Transport</keyword>
<proteinExistence type="inferred from homology"/>
<keyword evidence="5" id="KW-0963">Cytoplasm</keyword>
<comment type="subcellular location">
    <subcellularLocation>
        <location evidence="2">Cytoplasm</location>
    </subcellularLocation>
    <subcellularLocation>
        <location evidence="1">Nucleus</location>
    </subcellularLocation>
</comment>
<evidence type="ECO:0000313" key="9">
    <source>
        <dbReference type="Proteomes" id="UP000688137"/>
    </source>
</evidence>